<keyword evidence="2" id="KW-0695">RNA-directed DNA polymerase</keyword>
<feature type="signal peptide" evidence="1">
    <location>
        <begin position="1"/>
        <end position="21"/>
    </location>
</feature>
<protein>
    <submittedName>
        <fullName evidence="2">Reverse transcriptase</fullName>
    </submittedName>
</protein>
<keyword evidence="3" id="KW-1185">Reference proteome</keyword>
<keyword evidence="2" id="KW-0808">Transferase</keyword>
<dbReference type="Proteomes" id="UP000325315">
    <property type="component" value="Unassembled WGS sequence"/>
</dbReference>
<gene>
    <name evidence="2" type="ORF">EPI10_028429</name>
</gene>
<feature type="chain" id="PRO_5023113062" evidence="1">
    <location>
        <begin position="22"/>
        <end position="142"/>
    </location>
</feature>
<dbReference type="GO" id="GO:0003964">
    <property type="term" value="F:RNA-directed DNA polymerase activity"/>
    <property type="evidence" value="ECO:0007669"/>
    <property type="project" value="UniProtKB-KW"/>
</dbReference>
<keyword evidence="2" id="KW-0548">Nucleotidyltransferase</keyword>
<proteinExistence type="predicted"/>
<name>A0A5B6UWN3_9ROSI</name>
<dbReference type="EMBL" id="SMMG02000009">
    <property type="protein sequence ID" value="KAA3461893.1"/>
    <property type="molecule type" value="Genomic_DNA"/>
</dbReference>
<evidence type="ECO:0000313" key="2">
    <source>
        <dbReference type="EMBL" id="KAA3461893.1"/>
    </source>
</evidence>
<evidence type="ECO:0000256" key="1">
    <source>
        <dbReference type="SAM" id="SignalP"/>
    </source>
</evidence>
<reference evidence="3" key="1">
    <citation type="journal article" date="2019" name="Plant Biotechnol. J.">
        <title>Genome sequencing of the Australian wild diploid species Gossypium australe highlights disease resistance and delayed gland morphogenesis.</title>
        <authorList>
            <person name="Cai Y."/>
            <person name="Cai X."/>
            <person name="Wang Q."/>
            <person name="Wang P."/>
            <person name="Zhang Y."/>
            <person name="Cai C."/>
            <person name="Xu Y."/>
            <person name="Wang K."/>
            <person name="Zhou Z."/>
            <person name="Wang C."/>
            <person name="Geng S."/>
            <person name="Li B."/>
            <person name="Dong Q."/>
            <person name="Hou Y."/>
            <person name="Wang H."/>
            <person name="Ai P."/>
            <person name="Liu Z."/>
            <person name="Yi F."/>
            <person name="Sun M."/>
            <person name="An G."/>
            <person name="Cheng J."/>
            <person name="Zhang Y."/>
            <person name="Shi Q."/>
            <person name="Xie Y."/>
            <person name="Shi X."/>
            <person name="Chang Y."/>
            <person name="Huang F."/>
            <person name="Chen Y."/>
            <person name="Hong S."/>
            <person name="Mi L."/>
            <person name="Sun Q."/>
            <person name="Zhang L."/>
            <person name="Zhou B."/>
            <person name="Peng R."/>
            <person name="Zhang X."/>
            <person name="Liu F."/>
        </authorList>
    </citation>
    <scope>NUCLEOTIDE SEQUENCE [LARGE SCALE GENOMIC DNA]</scope>
    <source>
        <strain evidence="3">cv. PA1801</strain>
    </source>
</reference>
<dbReference type="PANTHER" id="PTHR33116">
    <property type="entry name" value="REVERSE TRANSCRIPTASE ZINC-BINDING DOMAIN-CONTAINING PROTEIN-RELATED-RELATED"/>
    <property type="match status" value="1"/>
</dbReference>
<organism evidence="2 3">
    <name type="scientific">Gossypium australe</name>
    <dbReference type="NCBI Taxonomy" id="47621"/>
    <lineage>
        <taxon>Eukaryota</taxon>
        <taxon>Viridiplantae</taxon>
        <taxon>Streptophyta</taxon>
        <taxon>Embryophyta</taxon>
        <taxon>Tracheophyta</taxon>
        <taxon>Spermatophyta</taxon>
        <taxon>Magnoliopsida</taxon>
        <taxon>eudicotyledons</taxon>
        <taxon>Gunneridae</taxon>
        <taxon>Pentapetalae</taxon>
        <taxon>rosids</taxon>
        <taxon>malvids</taxon>
        <taxon>Malvales</taxon>
        <taxon>Malvaceae</taxon>
        <taxon>Malvoideae</taxon>
        <taxon>Gossypium</taxon>
    </lineage>
</organism>
<dbReference type="PANTHER" id="PTHR33116:SF86">
    <property type="entry name" value="REVERSE TRANSCRIPTASE DOMAIN-CONTAINING PROTEIN"/>
    <property type="match status" value="1"/>
</dbReference>
<keyword evidence="1" id="KW-0732">Signal</keyword>
<sequence length="142" mass="16524">MMLKMGFAISWVELIMRCINSVSYSVVINGKKGQRFTPTRGLRQRDPLSPYLFLICNEGLFALMRLASSPKISHLLFTYDCILFGTKFLSHGRKETFIKSVLQAISTYTMTFFLIPKTFCNELESFIVNFWWLKGHRKRGIH</sequence>
<dbReference type="AlphaFoldDB" id="A0A5B6UWN3"/>
<evidence type="ECO:0000313" key="3">
    <source>
        <dbReference type="Proteomes" id="UP000325315"/>
    </source>
</evidence>
<accession>A0A5B6UWN3</accession>
<dbReference type="OrthoDB" id="1932527at2759"/>
<comment type="caution">
    <text evidence="2">The sequence shown here is derived from an EMBL/GenBank/DDBJ whole genome shotgun (WGS) entry which is preliminary data.</text>
</comment>